<keyword evidence="1" id="KW-0687">Ribonucleoprotein</keyword>
<dbReference type="Gene3D" id="3.30.160.100">
    <property type="entry name" value="Ribosome hibernation promotion factor-like"/>
    <property type="match status" value="1"/>
</dbReference>
<dbReference type="SUPFAM" id="SSF69754">
    <property type="entry name" value="Ribosome binding protein Y (YfiA homologue)"/>
    <property type="match status" value="1"/>
</dbReference>
<reference evidence="1 2" key="1">
    <citation type="submission" date="2016-02" db="EMBL/GenBank/DDBJ databases">
        <title>Ulvibacter sp. LPB0005, isolated from Thais luteostoma.</title>
        <authorList>
            <person name="Shin S.-K."/>
            <person name="Yi H."/>
        </authorList>
    </citation>
    <scope>NUCLEOTIDE SEQUENCE [LARGE SCALE GENOMIC DNA]</scope>
    <source>
        <strain evidence="1 2">LPB0005</strain>
    </source>
</reference>
<gene>
    <name evidence="1" type="ORF">ULVI_10850</name>
</gene>
<keyword evidence="2" id="KW-1185">Reference proteome</keyword>
<evidence type="ECO:0000313" key="2">
    <source>
        <dbReference type="Proteomes" id="UP000077013"/>
    </source>
</evidence>
<name>A0A167GWK9_9FLAO</name>
<dbReference type="STRING" id="1763537.ULVI_10850"/>
<dbReference type="Pfam" id="PF02482">
    <property type="entry name" value="Ribosomal_S30AE"/>
    <property type="match status" value="1"/>
</dbReference>
<sequence length="100" mass="11261">MNINFEYKDVAASTRLEAMVTEKLNKLEGKYDFIVGVDVYFKKQNMKGEDLGKICEIRANVPGATLFAETANGSFEAAIAKTVSELKTQLQKKKEKMQTY</sequence>
<dbReference type="InterPro" id="IPR003489">
    <property type="entry name" value="RHF/RaiA"/>
</dbReference>
<dbReference type="NCBIfam" id="TIGR00741">
    <property type="entry name" value="yfiA"/>
    <property type="match status" value="1"/>
</dbReference>
<protein>
    <submittedName>
        <fullName evidence="1">30S ribosomal protein S30</fullName>
    </submittedName>
</protein>
<dbReference type="EMBL" id="LRXL01000045">
    <property type="protein sequence ID" value="OAB77979.1"/>
    <property type="molecule type" value="Genomic_DNA"/>
</dbReference>
<accession>A0A167GWK9</accession>
<dbReference type="RefSeq" id="WP_068592719.1">
    <property type="nucleotide sequence ID" value="NZ_LRXL01000045.1"/>
</dbReference>
<evidence type="ECO:0000313" key="1">
    <source>
        <dbReference type="EMBL" id="OAB77979.1"/>
    </source>
</evidence>
<dbReference type="OrthoDB" id="9808702at2"/>
<keyword evidence="1" id="KW-0689">Ribosomal protein</keyword>
<comment type="caution">
    <text evidence="1">The sequence shown here is derived from an EMBL/GenBank/DDBJ whole genome shotgun (WGS) entry which is preliminary data.</text>
</comment>
<dbReference type="GO" id="GO:0005840">
    <property type="term" value="C:ribosome"/>
    <property type="evidence" value="ECO:0007669"/>
    <property type="project" value="UniProtKB-KW"/>
</dbReference>
<organism evidence="1 2">
    <name type="scientific">Cochleicola gelatinilyticus</name>
    <dbReference type="NCBI Taxonomy" id="1763537"/>
    <lineage>
        <taxon>Bacteria</taxon>
        <taxon>Pseudomonadati</taxon>
        <taxon>Bacteroidota</taxon>
        <taxon>Flavobacteriia</taxon>
        <taxon>Flavobacteriales</taxon>
        <taxon>Flavobacteriaceae</taxon>
        <taxon>Cochleicola</taxon>
    </lineage>
</organism>
<dbReference type="AlphaFoldDB" id="A0A167GWK9"/>
<dbReference type="Proteomes" id="UP000077013">
    <property type="component" value="Unassembled WGS sequence"/>
</dbReference>
<dbReference type="InterPro" id="IPR036567">
    <property type="entry name" value="RHF-like"/>
</dbReference>
<dbReference type="CDD" id="cd00552">
    <property type="entry name" value="RaiA"/>
    <property type="match status" value="1"/>
</dbReference>
<proteinExistence type="predicted"/>